<keyword evidence="1 7" id="KW-1003">Cell membrane</keyword>
<evidence type="ECO:0000256" key="1">
    <source>
        <dbReference type="ARBA" id="ARBA00022475"/>
    </source>
</evidence>
<dbReference type="NCBIfam" id="TIGR03500">
    <property type="entry name" value="FliO_TIGR"/>
    <property type="match status" value="1"/>
</dbReference>
<reference evidence="8 9" key="1">
    <citation type="submission" date="2023-03" db="EMBL/GenBank/DDBJ databases">
        <authorList>
            <person name="Pearce D."/>
        </authorList>
    </citation>
    <scope>NUCLEOTIDE SEQUENCE [LARGE SCALE GENOMIC DNA]</scope>
    <source>
        <strain evidence="8">Msz</strain>
    </source>
</reference>
<keyword evidence="4 7" id="KW-0472">Membrane</keyword>
<evidence type="ECO:0000256" key="6">
    <source>
        <dbReference type="ARBA" id="ARBA00037937"/>
    </source>
</evidence>
<dbReference type="PANTHER" id="PTHR38766:SF1">
    <property type="entry name" value="FLAGELLAR PROTEIN FLIO"/>
    <property type="match status" value="1"/>
</dbReference>
<keyword evidence="3 7" id="KW-1133">Transmembrane helix</keyword>
<keyword evidence="9" id="KW-1185">Reference proteome</keyword>
<sequence>MKRGFPIWASLLISPVLLADSVPALPETLPAMGMTKSLGGLLAVLTLILALAWLLRRFGTFSRLAPGRFRVLAAVSLGSRERVVLLQAGGKQLVLGVAPGRVETLCVLEDSEMIPVEGGAPAAEVSFVERLQELTGRRP</sequence>
<comment type="subcellular location">
    <subcellularLocation>
        <location evidence="7">Cell membrane</location>
    </subcellularLocation>
    <subcellularLocation>
        <location evidence="7">Bacterial flagellum basal body</location>
    </subcellularLocation>
</comment>
<keyword evidence="5 7" id="KW-0975">Bacterial flagellum</keyword>
<evidence type="ECO:0000256" key="7">
    <source>
        <dbReference type="RuleBase" id="RU362064"/>
    </source>
</evidence>
<protein>
    <recommendedName>
        <fullName evidence="7">Flagellar protein</fullName>
    </recommendedName>
</protein>
<keyword evidence="8" id="KW-0282">Flagellum</keyword>
<gene>
    <name evidence="8" type="ORF">MSZNOR_4046</name>
</gene>
<accession>A0ABN8XB37</accession>
<dbReference type="InterPro" id="IPR022781">
    <property type="entry name" value="Flagellar_biosynth_FliO"/>
</dbReference>
<dbReference type="Pfam" id="PF04347">
    <property type="entry name" value="FliO"/>
    <property type="match status" value="1"/>
</dbReference>
<dbReference type="InterPro" id="IPR052205">
    <property type="entry name" value="FliO/MopB"/>
</dbReference>
<keyword evidence="8" id="KW-0966">Cell projection</keyword>
<comment type="similarity">
    <text evidence="6 7">Belongs to the FliO/MopB family.</text>
</comment>
<evidence type="ECO:0000256" key="4">
    <source>
        <dbReference type="ARBA" id="ARBA00023136"/>
    </source>
</evidence>
<dbReference type="RefSeq" id="WP_026609507.1">
    <property type="nucleotide sequence ID" value="NZ_OX458333.1"/>
</dbReference>
<dbReference type="EMBL" id="OX458333">
    <property type="protein sequence ID" value="CAI8931210.1"/>
    <property type="molecule type" value="Genomic_DNA"/>
</dbReference>
<organism evidence="8 9">
    <name type="scientific">Methylocaldum szegediense</name>
    <dbReference type="NCBI Taxonomy" id="73780"/>
    <lineage>
        <taxon>Bacteria</taxon>
        <taxon>Pseudomonadati</taxon>
        <taxon>Pseudomonadota</taxon>
        <taxon>Gammaproteobacteria</taxon>
        <taxon>Methylococcales</taxon>
        <taxon>Methylococcaceae</taxon>
        <taxon>Methylocaldum</taxon>
    </lineage>
</organism>
<name>A0ABN8XB37_9GAMM</name>
<evidence type="ECO:0000256" key="3">
    <source>
        <dbReference type="ARBA" id="ARBA00022989"/>
    </source>
</evidence>
<dbReference type="PANTHER" id="PTHR38766">
    <property type="entry name" value="FLAGELLAR PROTEIN FLIO"/>
    <property type="match status" value="1"/>
</dbReference>
<evidence type="ECO:0000313" key="8">
    <source>
        <dbReference type="EMBL" id="CAI8931210.1"/>
    </source>
</evidence>
<feature type="transmembrane region" description="Helical" evidence="7">
    <location>
        <begin position="36"/>
        <end position="55"/>
    </location>
</feature>
<keyword evidence="8" id="KW-0969">Cilium</keyword>
<evidence type="ECO:0000256" key="2">
    <source>
        <dbReference type="ARBA" id="ARBA00022692"/>
    </source>
</evidence>
<evidence type="ECO:0000256" key="5">
    <source>
        <dbReference type="ARBA" id="ARBA00023143"/>
    </source>
</evidence>
<dbReference type="Proteomes" id="UP001162030">
    <property type="component" value="Chromosome"/>
</dbReference>
<evidence type="ECO:0000313" key="9">
    <source>
        <dbReference type="Proteomes" id="UP001162030"/>
    </source>
</evidence>
<keyword evidence="2 7" id="KW-0812">Transmembrane</keyword>
<proteinExistence type="inferred from homology"/>